<dbReference type="InterPro" id="IPR001304">
    <property type="entry name" value="C-type_lectin-like"/>
</dbReference>
<dbReference type="EMBL" id="JAEAOA010001956">
    <property type="protein sequence ID" value="KAK3581654.1"/>
    <property type="molecule type" value="Genomic_DNA"/>
</dbReference>
<dbReference type="Gene3D" id="3.10.100.10">
    <property type="entry name" value="Mannose-Binding Protein A, subunit A"/>
    <property type="match status" value="1"/>
</dbReference>
<name>A0AAE0VKV4_9BIVA</name>
<evidence type="ECO:0000313" key="2">
    <source>
        <dbReference type="EMBL" id="KAK3581654.1"/>
    </source>
</evidence>
<reference evidence="2" key="1">
    <citation type="journal article" date="2021" name="Genome Biol. Evol.">
        <title>A High-Quality Reference Genome for a Parasitic Bivalve with Doubly Uniparental Inheritance (Bivalvia: Unionida).</title>
        <authorList>
            <person name="Smith C.H."/>
        </authorList>
    </citation>
    <scope>NUCLEOTIDE SEQUENCE</scope>
    <source>
        <strain evidence="2">CHS0354</strain>
    </source>
</reference>
<reference evidence="2" key="2">
    <citation type="journal article" date="2021" name="Genome Biol. Evol.">
        <title>Developing a high-quality reference genome for a parasitic bivalve with doubly uniparental inheritance (Bivalvia: Unionida).</title>
        <authorList>
            <person name="Smith C.H."/>
        </authorList>
    </citation>
    <scope>NUCLEOTIDE SEQUENCE</scope>
    <source>
        <strain evidence="2">CHS0354</strain>
        <tissue evidence="2">Mantle</tissue>
    </source>
</reference>
<dbReference type="SUPFAM" id="SSF56436">
    <property type="entry name" value="C-type lectin-like"/>
    <property type="match status" value="1"/>
</dbReference>
<dbReference type="AlphaFoldDB" id="A0AAE0VKV4"/>
<protein>
    <recommendedName>
        <fullName evidence="1">C-type lectin domain-containing protein</fullName>
    </recommendedName>
</protein>
<dbReference type="SMART" id="SM00034">
    <property type="entry name" value="CLECT"/>
    <property type="match status" value="1"/>
</dbReference>
<accession>A0AAE0VKV4</accession>
<dbReference type="CDD" id="cd00037">
    <property type="entry name" value="CLECT"/>
    <property type="match status" value="1"/>
</dbReference>
<keyword evidence="3" id="KW-1185">Reference proteome</keyword>
<dbReference type="InterPro" id="IPR016187">
    <property type="entry name" value="CTDL_fold"/>
</dbReference>
<dbReference type="PROSITE" id="PS50041">
    <property type="entry name" value="C_TYPE_LECTIN_2"/>
    <property type="match status" value="1"/>
</dbReference>
<evidence type="ECO:0000313" key="3">
    <source>
        <dbReference type="Proteomes" id="UP001195483"/>
    </source>
</evidence>
<comment type="caution">
    <text evidence="2">The sequence shown here is derived from an EMBL/GenBank/DDBJ whole genome shotgun (WGS) entry which is preliminary data.</text>
</comment>
<dbReference type="Proteomes" id="UP001195483">
    <property type="component" value="Unassembled WGS sequence"/>
</dbReference>
<sequence>MAFFILTGTIKKCQFATEKQRKNTIEECRPSSSCYKFIDAEDIWTSAVQYCELRGWQLVEIEDFDELVFLQGKILGHFGKHADQIIEFWTAGYYNRTFRDWMWYRSHQRIQFISLRNGVKVSMWALPEPNSRNTEDCIGLFNREDYYMNDDDCFIKRFFICEIK</sequence>
<dbReference type="Pfam" id="PF00059">
    <property type="entry name" value="Lectin_C"/>
    <property type="match status" value="1"/>
</dbReference>
<reference evidence="2" key="3">
    <citation type="submission" date="2023-05" db="EMBL/GenBank/DDBJ databases">
        <authorList>
            <person name="Smith C.H."/>
        </authorList>
    </citation>
    <scope>NUCLEOTIDE SEQUENCE</scope>
    <source>
        <strain evidence="2">CHS0354</strain>
        <tissue evidence="2">Mantle</tissue>
    </source>
</reference>
<organism evidence="2 3">
    <name type="scientific">Potamilus streckersoni</name>
    <dbReference type="NCBI Taxonomy" id="2493646"/>
    <lineage>
        <taxon>Eukaryota</taxon>
        <taxon>Metazoa</taxon>
        <taxon>Spiralia</taxon>
        <taxon>Lophotrochozoa</taxon>
        <taxon>Mollusca</taxon>
        <taxon>Bivalvia</taxon>
        <taxon>Autobranchia</taxon>
        <taxon>Heteroconchia</taxon>
        <taxon>Palaeoheterodonta</taxon>
        <taxon>Unionida</taxon>
        <taxon>Unionoidea</taxon>
        <taxon>Unionidae</taxon>
        <taxon>Ambleminae</taxon>
        <taxon>Lampsilini</taxon>
        <taxon>Potamilus</taxon>
    </lineage>
</organism>
<proteinExistence type="predicted"/>
<feature type="domain" description="C-type lectin" evidence="1">
    <location>
        <begin position="30"/>
        <end position="162"/>
    </location>
</feature>
<dbReference type="InterPro" id="IPR016186">
    <property type="entry name" value="C-type_lectin-like/link_sf"/>
</dbReference>
<evidence type="ECO:0000259" key="1">
    <source>
        <dbReference type="PROSITE" id="PS50041"/>
    </source>
</evidence>
<gene>
    <name evidence="2" type="ORF">CHS0354_033412</name>
</gene>